<dbReference type="PANTHER" id="PTHR37423">
    <property type="entry name" value="SOLUBLE LYTIC MUREIN TRANSGLYCOSYLASE-RELATED"/>
    <property type="match status" value="1"/>
</dbReference>
<keyword evidence="5" id="KW-1185">Reference proteome</keyword>
<organism evidence="4 5">
    <name type="scientific">Andreprevotia lacus DSM 23236</name>
    <dbReference type="NCBI Taxonomy" id="1121001"/>
    <lineage>
        <taxon>Bacteria</taxon>
        <taxon>Pseudomonadati</taxon>
        <taxon>Pseudomonadota</taxon>
        <taxon>Betaproteobacteria</taxon>
        <taxon>Neisseriales</taxon>
        <taxon>Chitinibacteraceae</taxon>
        <taxon>Andreprevotia</taxon>
    </lineage>
</organism>
<dbReference type="AlphaFoldDB" id="A0A1W1X745"/>
<name>A0A1W1X745_9NEIS</name>
<feature type="domain" description="Transglycosylase SLT" evidence="3">
    <location>
        <begin position="152"/>
        <end position="248"/>
    </location>
</feature>
<sequence>MLSFVVAALIAGGAPIINPDEPAALRQDMQAAARLESRDPWAAAVRYCRAARSGVTEAQYRLGILYAFGAGVPEDRKAAASLFSVAAQQGHAEAQTMLETIRFSSDALPPCVLGNVDPPHAVLPIAGLVDLQQIIDGLPPRKRWVAEMVERMAGWYNIDPRLALSIATVESRFEPKARSQAEAMGVMQLIPATAERFNVRDAYNASQNIRGGLRYLRWLLDRYRGDVALAAAGYNAGEKAVDRHRGIPPFDETRQYVIKVHQLYPYAMHVPDAGRWDEPPPYSSQLSPLPKKGRGAHKTTRP</sequence>
<reference evidence="4 5" key="1">
    <citation type="submission" date="2017-04" db="EMBL/GenBank/DDBJ databases">
        <authorList>
            <person name="Afonso C.L."/>
            <person name="Miller P.J."/>
            <person name="Scott M.A."/>
            <person name="Spackman E."/>
            <person name="Goraichik I."/>
            <person name="Dimitrov K.M."/>
            <person name="Suarez D.L."/>
            <person name="Swayne D.E."/>
        </authorList>
    </citation>
    <scope>NUCLEOTIDE SEQUENCE [LARGE SCALE GENOMIC DNA]</scope>
    <source>
        <strain evidence="4 5">DSM 23236</strain>
    </source>
</reference>
<dbReference type="EMBL" id="FWXD01000003">
    <property type="protein sequence ID" value="SMC19558.1"/>
    <property type="molecule type" value="Genomic_DNA"/>
</dbReference>
<dbReference type="Pfam" id="PF01464">
    <property type="entry name" value="SLT"/>
    <property type="match status" value="1"/>
</dbReference>
<evidence type="ECO:0000256" key="1">
    <source>
        <dbReference type="ARBA" id="ARBA00007734"/>
    </source>
</evidence>
<dbReference type="InterPro" id="IPR011990">
    <property type="entry name" value="TPR-like_helical_dom_sf"/>
</dbReference>
<dbReference type="SUPFAM" id="SSF53955">
    <property type="entry name" value="Lysozyme-like"/>
    <property type="match status" value="1"/>
</dbReference>
<dbReference type="Pfam" id="PF08238">
    <property type="entry name" value="Sel1"/>
    <property type="match status" value="1"/>
</dbReference>
<evidence type="ECO:0000259" key="3">
    <source>
        <dbReference type="Pfam" id="PF01464"/>
    </source>
</evidence>
<dbReference type="SMART" id="SM00671">
    <property type="entry name" value="SEL1"/>
    <property type="match status" value="1"/>
</dbReference>
<dbReference type="InterPro" id="IPR023346">
    <property type="entry name" value="Lysozyme-like_dom_sf"/>
</dbReference>
<dbReference type="InterPro" id="IPR008258">
    <property type="entry name" value="Transglycosylase_SLT_dom_1"/>
</dbReference>
<dbReference type="OrthoDB" id="9815002at2"/>
<gene>
    <name evidence="4" type="ORF">SAMN02745857_00737</name>
</gene>
<dbReference type="Gene3D" id="1.25.40.10">
    <property type="entry name" value="Tetratricopeptide repeat domain"/>
    <property type="match status" value="1"/>
</dbReference>
<feature type="compositionally biased region" description="Basic residues" evidence="2">
    <location>
        <begin position="291"/>
        <end position="302"/>
    </location>
</feature>
<accession>A0A1W1X745</accession>
<evidence type="ECO:0000313" key="4">
    <source>
        <dbReference type="EMBL" id="SMC19558.1"/>
    </source>
</evidence>
<dbReference type="PANTHER" id="PTHR37423:SF2">
    <property type="entry name" value="MEMBRANE-BOUND LYTIC MUREIN TRANSGLYCOSYLASE C"/>
    <property type="match status" value="1"/>
</dbReference>
<proteinExistence type="inferred from homology"/>
<comment type="similarity">
    <text evidence="1">Belongs to the transglycosylase Slt family.</text>
</comment>
<dbReference type="GO" id="GO:0008933">
    <property type="term" value="F:peptidoglycan lytic transglycosylase activity"/>
    <property type="evidence" value="ECO:0007669"/>
    <property type="project" value="InterPro"/>
</dbReference>
<protein>
    <submittedName>
        <fullName evidence="4">Sel1 repeat-containing protein</fullName>
    </submittedName>
</protein>
<dbReference type="InterPro" id="IPR000189">
    <property type="entry name" value="Transglyc_AS"/>
</dbReference>
<dbReference type="CDD" id="cd00254">
    <property type="entry name" value="LT-like"/>
    <property type="match status" value="1"/>
</dbReference>
<dbReference type="STRING" id="1121001.SAMN02745857_00737"/>
<dbReference type="GO" id="GO:0016020">
    <property type="term" value="C:membrane"/>
    <property type="evidence" value="ECO:0007669"/>
    <property type="project" value="InterPro"/>
</dbReference>
<dbReference type="SUPFAM" id="SSF81901">
    <property type="entry name" value="HCP-like"/>
    <property type="match status" value="1"/>
</dbReference>
<dbReference type="Gene3D" id="1.10.530.10">
    <property type="match status" value="1"/>
</dbReference>
<feature type="region of interest" description="Disordered" evidence="2">
    <location>
        <begin position="277"/>
        <end position="302"/>
    </location>
</feature>
<dbReference type="Proteomes" id="UP000192761">
    <property type="component" value="Unassembled WGS sequence"/>
</dbReference>
<dbReference type="InterPro" id="IPR006597">
    <property type="entry name" value="Sel1-like"/>
</dbReference>
<evidence type="ECO:0000313" key="5">
    <source>
        <dbReference type="Proteomes" id="UP000192761"/>
    </source>
</evidence>
<dbReference type="PROSITE" id="PS00922">
    <property type="entry name" value="TRANSGLYCOSYLASE"/>
    <property type="match status" value="1"/>
</dbReference>
<dbReference type="RefSeq" id="WP_084089190.1">
    <property type="nucleotide sequence ID" value="NZ_FWXD01000003.1"/>
</dbReference>
<evidence type="ECO:0000256" key="2">
    <source>
        <dbReference type="SAM" id="MobiDB-lite"/>
    </source>
</evidence>
<dbReference type="GO" id="GO:0000270">
    <property type="term" value="P:peptidoglycan metabolic process"/>
    <property type="evidence" value="ECO:0007669"/>
    <property type="project" value="InterPro"/>
</dbReference>